<sequence>MCSPFEMHPCLNVDEILRLVAYELIASELKATAVSLACCCRSIQDPVLDTLWETQDRLVTLLKCLPQEVWKEENGTFCFQRIPTKLEWTNFQEYTRRMRILQLDASKDYIDSEAILVLQLRTANEPFLPRLEDFECRSTTDAFIPLIPLFLSPRTANITITFTEYPSIVAVAAIISRFSTLCPDLKSVTLNGLPQNPVAIGAVSEMLLSCNRDSLGAFCVESPLTEEAREFLYRLPNLSILWATIRGRTVLPQVALPNLVSIDIDFENNLDWLQGFRGTTLDKLEEVSFRSKSERIGDFLGAFASVALTTSAQNSLFAFRFHTSSSWNPTYNALLPFEQLSELEIEFSCDNGCSSRVDDDVIALLARAMPKLETLRLGGEPCRTPTGATVKGLVALASRCPHLYDLRIHFQAASLAEAAVSAMTTPRDDNELVDRWDDCMLADLDVGRIPVPAQSAQSVALTLLNIFPRLIDVKYTNQEWKPVADTIKSFGRIGAFVRHIGKAHRHVQLASEPDDTLPGCS</sequence>
<dbReference type="AlphaFoldDB" id="A0A9P6HJ27"/>
<evidence type="ECO:0000313" key="2">
    <source>
        <dbReference type="Proteomes" id="UP000736335"/>
    </source>
</evidence>
<feature type="non-terminal residue" evidence="1">
    <location>
        <position position="1"/>
    </location>
</feature>
<protein>
    <recommendedName>
        <fullName evidence="3">F-box domain-containing protein</fullName>
    </recommendedName>
</protein>
<evidence type="ECO:0000313" key="1">
    <source>
        <dbReference type="EMBL" id="KAF9786378.1"/>
    </source>
</evidence>
<reference evidence="1" key="1">
    <citation type="journal article" date="2020" name="Nat. Commun.">
        <title>Large-scale genome sequencing of mycorrhizal fungi provides insights into the early evolution of symbiotic traits.</title>
        <authorList>
            <person name="Miyauchi S."/>
            <person name="Kiss E."/>
            <person name="Kuo A."/>
            <person name="Drula E."/>
            <person name="Kohler A."/>
            <person name="Sanchez-Garcia M."/>
            <person name="Morin E."/>
            <person name="Andreopoulos B."/>
            <person name="Barry K.W."/>
            <person name="Bonito G."/>
            <person name="Buee M."/>
            <person name="Carver A."/>
            <person name="Chen C."/>
            <person name="Cichocki N."/>
            <person name="Clum A."/>
            <person name="Culley D."/>
            <person name="Crous P.W."/>
            <person name="Fauchery L."/>
            <person name="Girlanda M."/>
            <person name="Hayes R.D."/>
            <person name="Keri Z."/>
            <person name="LaButti K."/>
            <person name="Lipzen A."/>
            <person name="Lombard V."/>
            <person name="Magnuson J."/>
            <person name="Maillard F."/>
            <person name="Murat C."/>
            <person name="Nolan M."/>
            <person name="Ohm R.A."/>
            <person name="Pangilinan J."/>
            <person name="Pereira M.F."/>
            <person name="Perotto S."/>
            <person name="Peter M."/>
            <person name="Pfister S."/>
            <person name="Riley R."/>
            <person name="Sitrit Y."/>
            <person name="Stielow J.B."/>
            <person name="Szollosi G."/>
            <person name="Zifcakova L."/>
            <person name="Stursova M."/>
            <person name="Spatafora J.W."/>
            <person name="Tedersoo L."/>
            <person name="Vaario L.M."/>
            <person name="Yamada A."/>
            <person name="Yan M."/>
            <person name="Wang P."/>
            <person name="Xu J."/>
            <person name="Bruns T."/>
            <person name="Baldrian P."/>
            <person name="Vilgalys R."/>
            <person name="Dunand C."/>
            <person name="Henrissat B."/>
            <person name="Grigoriev I.V."/>
            <person name="Hibbett D."/>
            <person name="Nagy L.G."/>
            <person name="Martin F.M."/>
        </authorList>
    </citation>
    <scope>NUCLEOTIDE SEQUENCE</scope>
    <source>
        <strain evidence="1">UH-Tt-Lm1</strain>
    </source>
</reference>
<organism evidence="1 2">
    <name type="scientific">Thelephora terrestris</name>
    <dbReference type="NCBI Taxonomy" id="56493"/>
    <lineage>
        <taxon>Eukaryota</taxon>
        <taxon>Fungi</taxon>
        <taxon>Dikarya</taxon>
        <taxon>Basidiomycota</taxon>
        <taxon>Agaricomycotina</taxon>
        <taxon>Agaricomycetes</taxon>
        <taxon>Thelephorales</taxon>
        <taxon>Thelephoraceae</taxon>
        <taxon>Thelephora</taxon>
    </lineage>
</organism>
<accession>A0A9P6HJ27</accession>
<dbReference type="Gene3D" id="3.80.10.10">
    <property type="entry name" value="Ribonuclease Inhibitor"/>
    <property type="match status" value="1"/>
</dbReference>
<keyword evidence="2" id="KW-1185">Reference proteome</keyword>
<comment type="caution">
    <text evidence="1">The sequence shown here is derived from an EMBL/GenBank/DDBJ whole genome shotgun (WGS) entry which is preliminary data.</text>
</comment>
<name>A0A9P6HJ27_9AGAM</name>
<dbReference type="OrthoDB" id="3543113at2759"/>
<dbReference type="InterPro" id="IPR032675">
    <property type="entry name" value="LRR_dom_sf"/>
</dbReference>
<dbReference type="EMBL" id="WIUZ02000006">
    <property type="protein sequence ID" value="KAF9786378.1"/>
    <property type="molecule type" value="Genomic_DNA"/>
</dbReference>
<dbReference type="Proteomes" id="UP000736335">
    <property type="component" value="Unassembled WGS sequence"/>
</dbReference>
<proteinExistence type="predicted"/>
<reference evidence="1" key="2">
    <citation type="submission" date="2020-11" db="EMBL/GenBank/DDBJ databases">
        <authorList>
            <consortium name="DOE Joint Genome Institute"/>
            <person name="Kuo A."/>
            <person name="Miyauchi S."/>
            <person name="Kiss E."/>
            <person name="Drula E."/>
            <person name="Kohler A."/>
            <person name="Sanchez-Garcia M."/>
            <person name="Andreopoulos B."/>
            <person name="Barry K.W."/>
            <person name="Bonito G."/>
            <person name="Buee M."/>
            <person name="Carver A."/>
            <person name="Chen C."/>
            <person name="Cichocki N."/>
            <person name="Clum A."/>
            <person name="Culley D."/>
            <person name="Crous P.W."/>
            <person name="Fauchery L."/>
            <person name="Girlanda M."/>
            <person name="Hayes R."/>
            <person name="Keri Z."/>
            <person name="Labutti K."/>
            <person name="Lipzen A."/>
            <person name="Lombard V."/>
            <person name="Magnuson J."/>
            <person name="Maillard F."/>
            <person name="Morin E."/>
            <person name="Murat C."/>
            <person name="Nolan M."/>
            <person name="Ohm R."/>
            <person name="Pangilinan J."/>
            <person name="Pereira M."/>
            <person name="Perotto S."/>
            <person name="Peter M."/>
            <person name="Riley R."/>
            <person name="Sitrit Y."/>
            <person name="Stielow B."/>
            <person name="Szollosi G."/>
            <person name="Zifcakova L."/>
            <person name="Stursova M."/>
            <person name="Spatafora J.W."/>
            <person name="Tedersoo L."/>
            <person name="Vaario L.-M."/>
            <person name="Yamada A."/>
            <person name="Yan M."/>
            <person name="Wang P."/>
            <person name="Xu J."/>
            <person name="Bruns T."/>
            <person name="Baldrian P."/>
            <person name="Vilgalys R."/>
            <person name="Henrissat B."/>
            <person name="Grigoriev I.V."/>
            <person name="Hibbett D."/>
            <person name="Nagy L.G."/>
            <person name="Martin F.M."/>
        </authorList>
    </citation>
    <scope>NUCLEOTIDE SEQUENCE</scope>
    <source>
        <strain evidence="1">UH-Tt-Lm1</strain>
    </source>
</reference>
<evidence type="ECO:0008006" key="3">
    <source>
        <dbReference type="Google" id="ProtNLM"/>
    </source>
</evidence>
<gene>
    <name evidence="1" type="ORF">BJ322DRAFT_1059290</name>
</gene>